<sequence length="283" mass="31545">MSLLERIDACHRYDLRKFKPFLVAGERLGYVRHDLASEFGKFPSVFTNAAEALQVKEHLARFDSRTAAINTVAQELAARGIVKGWRNELFPVATKFGAAPLFDLERALVPFLGVKAYGVHMNGYVRDGDRILLWVGKRADDRPIEPGKLDHLVAGGLPSHISPFDNLMKEAAEEAAIPKELARRANPAGAIAYRMELNGHMRDDTLFVYDLELPADFTPHNHDGEIASFELMPLDAVERILAETEAFKFNVGLVVIDFMIRMGHLTPERADYCDLALGLAGPY</sequence>
<name>A0ABU0YP73_9PROT</name>
<dbReference type="CDD" id="cd03676">
    <property type="entry name" value="NUDIX_Tnr3_like"/>
    <property type="match status" value="1"/>
</dbReference>
<accession>A0ABU0YP73</accession>
<dbReference type="EMBL" id="JAUYVI010000005">
    <property type="protein sequence ID" value="MDQ7249524.1"/>
    <property type="molecule type" value="Genomic_DNA"/>
</dbReference>
<evidence type="ECO:0000313" key="2">
    <source>
        <dbReference type="EMBL" id="MDQ7249524.1"/>
    </source>
</evidence>
<evidence type="ECO:0000313" key="3">
    <source>
        <dbReference type="Proteomes" id="UP001230156"/>
    </source>
</evidence>
<dbReference type="InterPro" id="IPR015797">
    <property type="entry name" value="NUDIX_hydrolase-like_dom_sf"/>
</dbReference>
<dbReference type="PANTHER" id="PTHR13622">
    <property type="entry name" value="THIAMIN PYROPHOSPHOKINASE"/>
    <property type="match status" value="1"/>
</dbReference>
<dbReference type="InterPro" id="IPR031804">
    <property type="entry name" value="DUF4743"/>
</dbReference>
<dbReference type="RefSeq" id="WP_379957582.1">
    <property type="nucleotide sequence ID" value="NZ_JAUYVI010000005.1"/>
</dbReference>
<dbReference type="Proteomes" id="UP001230156">
    <property type="component" value="Unassembled WGS sequence"/>
</dbReference>
<organism evidence="2 3">
    <name type="scientific">Dongia sedimenti</name>
    <dbReference type="NCBI Taxonomy" id="3064282"/>
    <lineage>
        <taxon>Bacteria</taxon>
        <taxon>Pseudomonadati</taxon>
        <taxon>Pseudomonadota</taxon>
        <taxon>Alphaproteobacteria</taxon>
        <taxon>Rhodospirillales</taxon>
        <taxon>Dongiaceae</taxon>
        <taxon>Dongia</taxon>
    </lineage>
</organism>
<feature type="domain" description="Nudix hydrolase" evidence="1">
    <location>
        <begin position="116"/>
        <end position="257"/>
    </location>
</feature>
<evidence type="ECO:0000259" key="1">
    <source>
        <dbReference type="PROSITE" id="PS51462"/>
    </source>
</evidence>
<proteinExistence type="predicted"/>
<dbReference type="Gene3D" id="3.90.79.10">
    <property type="entry name" value="Nucleoside Triphosphate Pyrophosphohydrolase"/>
    <property type="match status" value="1"/>
</dbReference>
<gene>
    <name evidence="2" type="ORF">Q8A70_17685</name>
</gene>
<dbReference type="PANTHER" id="PTHR13622:SF8">
    <property type="entry name" value="THIAMIN PYROPHOSPHOKINASE 1"/>
    <property type="match status" value="1"/>
</dbReference>
<keyword evidence="3" id="KW-1185">Reference proteome</keyword>
<comment type="caution">
    <text evidence="2">The sequence shown here is derived from an EMBL/GenBank/DDBJ whole genome shotgun (WGS) entry which is preliminary data.</text>
</comment>
<reference evidence="3" key="1">
    <citation type="submission" date="2023-08" db="EMBL/GenBank/DDBJ databases">
        <title>Rhodospirillaceae gen. nov., a novel taxon isolated from the Yangtze River Yuezi River estuary sludge.</title>
        <authorList>
            <person name="Ruan L."/>
        </authorList>
    </citation>
    <scope>NUCLEOTIDE SEQUENCE [LARGE SCALE GENOMIC DNA]</scope>
    <source>
        <strain evidence="3">R-7</strain>
    </source>
</reference>
<dbReference type="SUPFAM" id="SSF55811">
    <property type="entry name" value="Nudix"/>
    <property type="match status" value="1"/>
</dbReference>
<protein>
    <submittedName>
        <fullName evidence="2">DUF4743 domain-containing protein</fullName>
    </submittedName>
</protein>
<dbReference type="PROSITE" id="PS51462">
    <property type="entry name" value="NUDIX"/>
    <property type="match status" value="1"/>
</dbReference>
<dbReference type="InterPro" id="IPR000086">
    <property type="entry name" value="NUDIX_hydrolase_dom"/>
</dbReference>
<dbReference type="Pfam" id="PF15916">
    <property type="entry name" value="DUF4743"/>
    <property type="match status" value="1"/>
</dbReference>